<name>A0A9D5BPH8_PEA</name>
<dbReference type="PANTHER" id="PTHR45778">
    <property type="entry name" value="PURPLE ACID PHOSPHATASE-RELATED"/>
    <property type="match status" value="1"/>
</dbReference>
<comment type="caution">
    <text evidence="1">The sequence shown here is derived from an EMBL/GenBank/DDBJ whole genome shotgun (WGS) entry which is preliminary data.</text>
</comment>
<dbReference type="Proteomes" id="UP001058974">
    <property type="component" value="Chromosome 1"/>
</dbReference>
<dbReference type="AlphaFoldDB" id="A0A9D5BPH8"/>
<dbReference type="EMBL" id="JAMSHJ010000001">
    <property type="protein sequence ID" value="KAI5447458.1"/>
    <property type="molecule type" value="Genomic_DNA"/>
</dbReference>
<proteinExistence type="predicted"/>
<organism evidence="1 2">
    <name type="scientific">Pisum sativum</name>
    <name type="common">Garden pea</name>
    <name type="synonym">Lathyrus oleraceus</name>
    <dbReference type="NCBI Taxonomy" id="3888"/>
    <lineage>
        <taxon>Eukaryota</taxon>
        <taxon>Viridiplantae</taxon>
        <taxon>Streptophyta</taxon>
        <taxon>Embryophyta</taxon>
        <taxon>Tracheophyta</taxon>
        <taxon>Spermatophyta</taxon>
        <taxon>Magnoliopsida</taxon>
        <taxon>eudicotyledons</taxon>
        <taxon>Gunneridae</taxon>
        <taxon>Pentapetalae</taxon>
        <taxon>rosids</taxon>
        <taxon>fabids</taxon>
        <taxon>Fabales</taxon>
        <taxon>Fabaceae</taxon>
        <taxon>Papilionoideae</taxon>
        <taxon>50 kb inversion clade</taxon>
        <taxon>NPAAA clade</taxon>
        <taxon>Hologalegina</taxon>
        <taxon>IRL clade</taxon>
        <taxon>Fabeae</taxon>
        <taxon>Lathyrus</taxon>
    </lineage>
</organism>
<protein>
    <submittedName>
        <fullName evidence="1">Uncharacterized protein</fullName>
    </submittedName>
</protein>
<sequence length="144" mass="15834">MTPLVLDSEEGVGESCEEDLGLNLNGLGEEEKKEGFVEGRERVMIDIGKLDKFPTPWHLQILKRPCIPDLLMASLGMKVCSESLSTSLVLPSGAPIAERDGSNEYADYQPGLLNTTHKLINDVENIDIVFHLGDMPYANGYISQ</sequence>
<keyword evidence="2" id="KW-1185">Reference proteome</keyword>
<dbReference type="Gramene" id="Psat01G0506000-T2">
    <property type="protein sequence ID" value="KAI5447458.1"/>
    <property type="gene ID" value="KIW84_015060"/>
</dbReference>
<evidence type="ECO:0000313" key="2">
    <source>
        <dbReference type="Proteomes" id="UP001058974"/>
    </source>
</evidence>
<reference evidence="1 2" key="1">
    <citation type="journal article" date="2022" name="Nat. Genet.">
        <title>Improved pea reference genome and pan-genome highlight genomic features and evolutionary characteristics.</title>
        <authorList>
            <person name="Yang T."/>
            <person name="Liu R."/>
            <person name="Luo Y."/>
            <person name="Hu S."/>
            <person name="Wang D."/>
            <person name="Wang C."/>
            <person name="Pandey M.K."/>
            <person name="Ge S."/>
            <person name="Xu Q."/>
            <person name="Li N."/>
            <person name="Li G."/>
            <person name="Huang Y."/>
            <person name="Saxena R.K."/>
            <person name="Ji Y."/>
            <person name="Li M."/>
            <person name="Yan X."/>
            <person name="He Y."/>
            <person name="Liu Y."/>
            <person name="Wang X."/>
            <person name="Xiang C."/>
            <person name="Varshney R.K."/>
            <person name="Ding H."/>
            <person name="Gao S."/>
            <person name="Zong X."/>
        </authorList>
    </citation>
    <scope>NUCLEOTIDE SEQUENCE [LARGE SCALE GENOMIC DNA]</scope>
    <source>
        <strain evidence="1 2">cv. Zhongwan 6</strain>
    </source>
</reference>
<gene>
    <name evidence="1" type="ORF">KIW84_015060</name>
</gene>
<evidence type="ECO:0000313" key="1">
    <source>
        <dbReference type="EMBL" id="KAI5447458.1"/>
    </source>
</evidence>
<accession>A0A9D5BPH8</accession>
<dbReference type="PANTHER" id="PTHR45778:SF6">
    <property type="entry name" value="INACTIVE PURPLE ACID PHOSPHATASE 24-RELATED"/>
    <property type="match status" value="1"/>
</dbReference>